<evidence type="ECO:0000313" key="6">
    <source>
        <dbReference type="Proteomes" id="UP001415857"/>
    </source>
</evidence>
<gene>
    <name evidence="5" type="ORF">L1049_009994</name>
</gene>
<dbReference type="PANTHER" id="PTHR31945:SF27">
    <property type="entry name" value="TRANSCRIPTION FACTOR BHLH35-LIKE PROTEIN"/>
    <property type="match status" value="1"/>
</dbReference>
<dbReference type="Proteomes" id="UP001415857">
    <property type="component" value="Unassembled WGS sequence"/>
</dbReference>
<dbReference type="PANTHER" id="PTHR31945">
    <property type="entry name" value="TRANSCRIPTION FACTOR SCREAM2-RELATED"/>
    <property type="match status" value="1"/>
</dbReference>
<feature type="domain" description="Plant bHLH transcription factor ACT-like" evidence="4">
    <location>
        <begin position="99"/>
        <end position="173"/>
    </location>
</feature>
<reference evidence="5 6" key="1">
    <citation type="journal article" date="2024" name="Plant J.">
        <title>Genome sequences and population genomics reveal climatic adaptation and genomic divergence between two closely related sweetgum species.</title>
        <authorList>
            <person name="Xu W.Q."/>
            <person name="Ren C.Q."/>
            <person name="Zhang X.Y."/>
            <person name="Comes H.P."/>
            <person name="Liu X.H."/>
            <person name="Li Y.G."/>
            <person name="Kettle C.J."/>
            <person name="Jalonen R."/>
            <person name="Gaisberger H."/>
            <person name="Ma Y.Z."/>
            <person name="Qiu Y.X."/>
        </authorList>
    </citation>
    <scope>NUCLEOTIDE SEQUENCE [LARGE SCALE GENOMIC DNA]</scope>
    <source>
        <strain evidence="5">Hangzhou</strain>
    </source>
</reference>
<dbReference type="AlphaFoldDB" id="A0AAP0N8A9"/>
<dbReference type="InterPro" id="IPR051358">
    <property type="entry name" value="TF_AMS/ICE1/BHLH6-like"/>
</dbReference>
<dbReference type="GO" id="GO:0005634">
    <property type="term" value="C:nucleus"/>
    <property type="evidence" value="ECO:0007669"/>
    <property type="project" value="UniProtKB-SubCell"/>
</dbReference>
<name>A0AAP0N8A9_LIQFO</name>
<evidence type="ECO:0000256" key="2">
    <source>
        <dbReference type="ARBA" id="ARBA00023242"/>
    </source>
</evidence>
<keyword evidence="3" id="KW-0472">Membrane</keyword>
<protein>
    <recommendedName>
        <fullName evidence="4">Plant bHLH transcription factor ACT-like domain-containing protein</fullName>
    </recommendedName>
</protein>
<evidence type="ECO:0000313" key="5">
    <source>
        <dbReference type="EMBL" id="KAK9267566.1"/>
    </source>
</evidence>
<evidence type="ECO:0000256" key="1">
    <source>
        <dbReference type="ARBA" id="ARBA00004123"/>
    </source>
</evidence>
<dbReference type="InterPro" id="IPR054502">
    <property type="entry name" value="bHLH-TF_ACT-like_plant"/>
</dbReference>
<accession>A0AAP0N8A9</accession>
<sequence length="176" mass="20223">MASRLQRRMALRRKLHILRTLTSSKSVIPKKWKIKNSSTCFATFLFVQAFMFMLMFFLFVKVKKSSIIMDTILHINALKLRLEAIKREYSNSMKLNQVVKVEKIGTRFLVRVTCKKGRDVLVSILEALDEIGLNVLQARVSCNYYFAMEAITEAQAQALDVGDVTQTVLKAIELEE</sequence>
<comment type="caution">
    <text evidence="5">The sequence shown here is derived from an EMBL/GenBank/DDBJ whole genome shotgun (WGS) entry which is preliminary data.</text>
</comment>
<dbReference type="GO" id="GO:0043565">
    <property type="term" value="F:sequence-specific DNA binding"/>
    <property type="evidence" value="ECO:0007669"/>
    <property type="project" value="TreeGrafter"/>
</dbReference>
<keyword evidence="3" id="KW-0812">Transmembrane</keyword>
<evidence type="ECO:0000259" key="4">
    <source>
        <dbReference type="Pfam" id="PF22754"/>
    </source>
</evidence>
<dbReference type="GO" id="GO:0003700">
    <property type="term" value="F:DNA-binding transcription factor activity"/>
    <property type="evidence" value="ECO:0007669"/>
    <property type="project" value="TreeGrafter"/>
</dbReference>
<keyword evidence="3" id="KW-1133">Transmembrane helix</keyword>
<comment type="subcellular location">
    <subcellularLocation>
        <location evidence="1">Nucleus</location>
    </subcellularLocation>
</comment>
<evidence type="ECO:0000256" key="3">
    <source>
        <dbReference type="SAM" id="Phobius"/>
    </source>
</evidence>
<keyword evidence="6" id="KW-1185">Reference proteome</keyword>
<organism evidence="5 6">
    <name type="scientific">Liquidambar formosana</name>
    <name type="common">Formosan gum</name>
    <dbReference type="NCBI Taxonomy" id="63359"/>
    <lineage>
        <taxon>Eukaryota</taxon>
        <taxon>Viridiplantae</taxon>
        <taxon>Streptophyta</taxon>
        <taxon>Embryophyta</taxon>
        <taxon>Tracheophyta</taxon>
        <taxon>Spermatophyta</taxon>
        <taxon>Magnoliopsida</taxon>
        <taxon>eudicotyledons</taxon>
        <taxon>Gunneridae</taxon>
        <taxon>Pentapetalae</taxon>
        <taxon>Saxifragales</taxon>
        <taxon>Altingiaceae</taxon>
        <taxon>Liquidambar</taxon>
    </lineage>
</organism>
<dbReference type="Pfam" id="PF22754">
    <property type="entry name" value="bHLH-TF_ACT-like_plant"/>
    <property type="match status" value="1"/>
</dbReference>
<keyword evidence="2" id="KW-0539">Nucleus</keyword>
<dbReference type="EMBL" id="JBBPBK010000016">
    <property type="protein sequence ID" value="KAK9267566.1"/>
    <property type="molecule type" value="Genomic_DNA"/>
</dbReference>
<proteinExistence type="predicted"/>
<feature type="transmembrane region" description="Helical" evidence="3">
    <location>
        <begin position="40"/>
        <end position="60"/>
    </location>
</feature>